<dbReference type="SUPFAM" id="SSF54909">
    <property type="entry name" value="Dimeric alpha+beta barrel"/>
    <property type="match status" value="1"/>
</dbReference>
<comment type="caution">
    <text evidence="2">The sequence shown here is derived from an EMBL/GenBank/DDBJ whole genome shotgun (WGS) entry which is preliminary data.</text>
</comment>
<evidence type="ECO:0000313" key="3">
    <source>
        <dbReference type="Proteomes" id="UP000481583"/>
    </source>
</evidence>
<evidence type="ECO:0000256" key="1">
    <source>
        <dbReference type="SAM" id="Phobius"/>
    </source>
</evidence>
<dbReference type="InterPro" id="IPR011008">
    <property type="entry name" value="Dimeric_a/b-barrel"/>
</dbReference>
<reference evidence="2 3" key="1">
    <citation type="submission" date="2020-02" db="EMBL/GenBank/DDBJ databases">
        <title>Whole-genome analyses of novel actinobacteria.</title>
        <authorList>
            <person name="Sahin N."/>
        </authorList>
    </citation>
    <scope>NUCLEOTIDE SEQUENCE [LARGE SCALE GENOMIC DNA]</scope>
    <source>
        <strain evidence="2 3">A7024</strain>
    </source>
</reference>
<proteinExistence type="predicted"/>
<keyword evidence="3" id="KW-1185">Reference proteome</keyword>
<gene>
    <name evidence="2" type="ORF">G5C51_02505</name>
</gene>
<dbReference type="Proteomes" id="UP000481583">
    <property type="component" value="Unassembled WGS sequence"/>
</dbReference>
<sequence>MTVAGSGGGPVTVAVTRVVRPGREEEFARWADEVDAAAARFPGHLGGVRLHDAQGLHHLVYQFETPGHLRAWEDSQVRHDLLRRVERISEERRITVPGMNSWFTVTGGSFRQRAKTFLLTWAAAYPTLLVLSLSIQAVAPGLPRPVSLAATSGVLTALLTWLILPRLTRRTRPWLLRGSRPRPAERP</sequence>
<protein>
    <recommendedName>
        <fullName evidence="4">Antibiotic biosynthesis monooxygenase</fullName>
    </recommendedName>
</protein>
<keyword evidence="1" id="KW-0812">Transmembrane</keyword>
<feature type="transmembrane region" description="Helical" evidence="1">
    <location>
        <begin position="118"/>
        <end position="139"/>
    </location>
</feature>
<dbReference type="PANTHER" id="PTHR40057">
    <property type="entry name" value="SLR1162 PROTEIN"/>
    <property type="match status" value="1"/>
</dbReference>
<dbReference type="EMBL" id="JAAKZV010000005">
    <property type="protein sequence ID" value="NGN62774.1"/>
    <property type="molecule type" value="Genomic_DNA"/>
</dbReference>
<keyword evidence="1" id="KW-0472">Membrane</keyword>
<evidence type="ECO:0008006" key="4">
    <source>
        <dbReference type="Google" id="ProtNLM"/>
    </source>
</evidence>
<accession>A0A6G4TSE2</accession>
<feature type="transmembrane region" description="Helical" evidence="1">
    <location>
        <begin position="145"/>
        <end position="164"/>
    </location>
</feature>
<dbReference type="AlphaFoldDB" id="A0A6G4TSE2"/>
<dbReference type="Gene3D" id="3.30.70.100">
    <property type="match status" value="1"/>
</dbReference>
<evidence type="ECO:0000313" key="2">
    <source>
        <dbReference type="EMBL" id="NGN62774.1"/>
    </source>
</evidence>
<keyword evidence="1" id="KW-1133">Transmembrane helix</keyword>
<dbReference type="InterPro" id="IPR038762">
    <property type="entry name" value="ABM_predict"/>
</dbReference>
<name>A0A6G4TSE2_9ACTN</name>
<organism evidence="2 3">
    <name type="scientific">Streptomyces coryli</name>
    <dbReference type="NCBI Taxonomy" id="1128680"/>
    <lineage>
        <taxon>Bacteria</taxon>
        <taxon>Bacillati</taxon>
        <taxon>Actinomycetota</taxon>
        <taxon>Actinomycetes</taxon>
        <taxon>Kitasatosporales</taxon>
        <taxon>Streptomycetaceae</taxon>
        <taxon>Streptomyces</taxon>
    </lineage>
</organism>
<dbReference type="PANTHER" id="PTHR40057:SF1">
    <property type="entry name" value="SLR1162 PROTEIN"/>
    <property type="match status" value="1"/>
</dbReference>